<proteinExistence type="predicted"/>
<comment type="caution">
    <text evidence="1">The sequence shown here is derived from an EMBL/GenBank/DDBJ whole genome shotgun (WGS) entry which is preliminary data.</text>
</comment>
<reference evidence="1" key="1">
    <citation type="submission" date="2022-03" db="EMBL/GenBank/DDBJ databases">
        <authorList>
            <person name="Sayadi A."/>
        </authorList>
    </citation>
    <scope>NUCLEOTIDE SEQUENCE</scope>
</reference>
<gene>
    <name evidence="1" type="ORF">ACAOBT_LOCUS36564</name>
</gene>
<dbReference type="Proteomes" id="UP001152888">
    <property type="component" value="Unassembled WGS sequence"/>
</dbReference>
<evidence type="ECO:0000313" key="2">
    <source>
        <dbReference type="Proteomes" id="UP001152888"/>
    </source>
</evidence>
<dbReference type="EMBL" id="CAKOFQ010009718">
    <property type="protein sequence ID" value="CAH2018323.1"/>
    <property type="molecule type" value="Genomic_DNA"/>
</dbReference>
<protein>
    <submittedName>
        <fullName evidence="1">Uncharacterized protein</fullName>
    </submittedName>
</protein>
<accession>A0A9P0QE50</accession>
<organism evidence="1 2">
    <name type="scientific">Acanthoscelides obtectus</name>
    <name type="common">Bean weevil</name>
    <name type="synonym">Bruchus obtectus</name>
    <dbReference type="NCBI Taxonomy" id="200917"/>
    <lineage>
        <taxon>Eukaryota</taxon>
        <taxon>Metazoa</taxon>
        <taxon>Ecdysozoa</taxon>
        <taxon>Arthropoda</taxon>
        <taxon>Hexapoda</taxon>
        <taxon>Insecta</taxon>
        <taxon>Pterygota</taxon>
        <taxon>Neoptera</taxon>
        <taxon>Endopterygota</taxon>
        <taxon>Coleoptera</taxon>
        <taxon>Polyphaga</taxon>
        <taxon>Cucujiformia</taxon>
        <taxon>Chrysomeloidea</taxon>
        <taxon>Chrysomelidae</taxon>
        <taxon>Bruchinae</taxon>
        <taxon>Bruchini</taxon>
        <taxon>Acanthoscelides</taxon>
    </lineage>
</organism>
<keyword evidence="2" id="KW-1185">Reference proteome</keyword>
<name>A0A9P0QE50_ACAOB</name>
<evidence type="ECO:0000313" key="1">
    <source>
        <dbReference type="EMBL" id="CAH2018323.1"/>
    </source>
</evidence>
<sequence length="14" mass="1798">MILFCWRSTKKRND</sequence>